<organism evidence="1 2">
    <name type="scientific">Paenibacillus prosopidis</name>
    <dbReference type="NCBI Taxonomy" id="630520"/>
    <lineage>
        <taxon>Bacteria</taxon>
        <taxon>Bacillati</taxon>
        <taxon>Bacillota</taxon>
        <taxon>Bacilli</taxon>
        <taxon>Bacillales</taxon>
        <taxon>Paenibacillaceae</taxon>
        <taxon>Paenibacillus</taxon>
    </lineage>
</organism>
<keyword evidence="2" id="KW-1185">Reference proteome</keyword>
<dbReference type="Pfam" id="PF11185">
    <property type="entry name" value="DUF2971"/>
    <property type="match status" value="1"/>
</dbReference>
<proteinExistence type="predicted"/>
<evidence type="ECO:0000313" key="2">
    <source>
        <dbReference type="Proteomes" id="UP000252415"/>
    </source>
</evidence>
<gene>
    <name evidence="1" type="ORF">DFP97_12233</name>
</gene>
<dbReference type="EMBL" id="QPJD01000022">
    <property type="protein sequence ID" value="RCW41597.1"/>
    <property type="molecule type" value="Genomic_DNA"/>
</dbReference>
<name>A0A368VQN9_9BACL</name>
<dbReference type="InterPro" id="IPR021352">
    <property type="entry name" value="DUF2971"/>
</dbReference>
<evidence type="ECO:0000313" key="1">
    <source>
        <dbReference type="EMBL" id="RCW41597.1"/>
    </source>
</evidence>
<dbReference type="RefSeq" id="WP_181873692.1">
    <property type="nucleotide sequence ID" value="NZ_QPJD01000022.1"/>
</dbReference>
<sequence>MAKRFEEMLKETNKRLQKFIPNENDKICRYLDFPKFMSLLVNKSLFFTRADKFEDPLEGEVPEQYLKKFFDIESPFAQYFGYDVESEKVRVLESYYQEKEKTFVNCWTIYDTESYALWKIYSEKNGVAIQTTVGKMKEITATAGAEIFKVQYIDNNEQDLFIPTNKRLYDNFFVFKRAHYKYENEIRAIISGIEAEFQEVRIHELSYFIDKIIVSPFADEWFVKLVRNVTAKFGLGNIEVEDSYIEVKKN</sequence>
<dbReference type="Proteomes" id="UP000252415">
    <property type="component" value="Unassembled WGS sequence"/>
</dbReference>
<comment type="caution">
    <text evidence="1">The sequence shown here is derived from an EMBL/GenBank/DDBJ whole genome shotgun (WGS) entry which is preliminary data.</text>
</comment>
<reference evidence="1 2" key="1">
    <citation type="submission" date="2018-07" db="EMBL/GenBank/DDBJ databases">
        <title>Genomic Encyclopedia of Type Strains, Phase III (KMG-III): the genomes of soil and plant-associated and newly described type strains.</title>
        <authorList>
            <person name="Whitman W."/>
        </authorList>
    </citation>
    <scope>NUCLEOTIDE SEQUENCE [LARGE SCALE GENOMIC DNA]</scope>
    <source>
        <strain evidence="1 2">CECT 7506</strain>
    </source>
</reference>
<protein>
    <submittedName>
        <fullName evidence="1">DUF2971 family protein</fullName>
    </submittedName>
</protein>
<accession>A0A368VQN9</accession>
<dbReference type="AlphaFoldDB" id="A0A368VQN9"/>